<dbReference type="EMBL" id="JAEOXF010000003">
    <property type="protein sequence ID" value="MBK4724943.1"/>
    <property type="molecule type" value="Genomic_DNA"/>
</dbReference>
<gene>
    <name evidence="1" type="ORF">JJL49_06860</name>
</gene>
<accession>A0ACC5RK24</accession>
<organism evidence="1 2">
    <name type="scientific">Enterobacter agglomerans</name>
    <name type="common">Erwinia herbicola</name>
    <name type="synonym">Pantoea agglomerans</name>
    <dbReference type="NCBI Taxonomy" id="549"/>
    <lineage>
        <taxon>Bacteria</taxon>
        <taxon>Pseudomonadati</taxon>
        <taxon>Pseudomonadota</taxon>
        <taxon>Gammaproteobacteria</taxon>
        <taxon>Enterobacterales</taxon>
        <taxon>Erwiniaceae</taxon>
        <taxon>Pantoea</taxon>
        <taxon>Pantoea agglomerans group</taxon>
    </lineage>
</organism>
<evidence type="ECO:0000313" key="1">
    <source>
        <dbReference type="EMBL" id="MBK4724943.1"/>
    </source>
</evidence>
<evidence type="ECO:0000313" key="2">
    <source>
        <dbReference type="Proteomes" id="UP000633731"/>
    </source>
</evidence>
<reference evidence="1" key="1">
    <citation type="submission" date="2021-01" db="EMBL/GenBank/DDBJ databases">
        <title>Draft genome of Pantoea agglomerans Eh 335.</title>
        <authorList>
            <person name="Emsley S.A."/>
            <person name="Oline D.K."/>
            <person name="Saw J.H."/>
            <person name="Ushijima B."/>
            <person name="Videau P."/>
            <person name="Koyack M.J."/>
        </authorList>
    </citation>
    <scope>NUCLEOTIDE SEQUENCE</scope>
    <source>
        <strain evidence="1">Eh 335</strain>
    </source>
</reference>
<keyword evidence="2" id="KW-1185">Reference proteome</keyword>
<protein>
    <submittedName>
        <fullName evidence="1">Uncharacterized protein</fullName>
    </submittedName>
</protein>
<name>A0ACC5RK24_ENTAG</name>
<dbReference type="Proteomes" id="UP000633731">
    <property type="component" value="Unassembled WGS sequence"/>
</dbReference>
<proteinExistence type="predicted"/>
<sequence>MSNKNDFFLKEKTKEITSSLLDGNSDMYDSIGSVHDLFSSPYNKSLVANDETIEGLWFTLLDVFLKVSLMRTDLMRYRH</sequence>
<comment type="caution">
    <text evidence="1">The sequence shown here is derived from an EMBL/GenBank/DDBJ whole genome shotgun (WGS) entry which is preliminary data.</text>
</comment>